<dbReference type="Gene3D" id="1.10.510.10">
    <property type="entry name" value="Transferase(Phosphotransferase) domain 1"/>
    <property type="match status" value="1"/>
</dbReference>
<dbReference type="GO" id="GO:0007166">
    <property type="term" value="P:cell surface receptor signaling pathway"/>
    <property type="evidence" value="ECO:0007669"/>
    <property type="project" value="InterPro"/>
</dbReference>
<dbReference type="PROSITE" id="PS00107">
    <property type="entry name" value="PROTEIN_KINASE_ATP"/>
    <property type="match status" value="1"/>
</dbReference>
<dbReference type="GO" id="GO:0005524">
    <property type="term" value="F:ATP binding"/>
    <property type="evidence" value="ECO:0007669"/>
    <property type="project" value="UniProtKB-UniRule"/>
</dbReference>
<evidence type="ECO:0000256" key="15">
    <source>
        <dbReference type="ARBA" id="ARBA00023180"/>
    </source>
</evidence>
<dbReference type="CDD" id="cd00054">
    <property type="entry name" value="EGF_CA"/>
    <property type="match status" value="1"/>
</dbReference>
<dbReference type="InterPro" id="IPR000719">
    <property type="entry name" value="Prot_kinase_dom"/>
</dbReference>
<keyword evidence="5" id="KW-0808">Transferase</keyword>
<keyword evidence="10" id="KW-0418">Kinase</keyword>
<gene>
    <name evidence="22" type="ORF">ZIOFF_001896</name>
</gene>
<sequence>MRFTNVLLLLNISLIFVEGFISWTMANEHFTLSSNCSTTCGDIKIEYPFGIGSGCFRTVGFNLTCAYDSNPPRLLLGDGTIKVKNFDMDKGLVYIESPHVILNVHAQSINSTLISLKNLPFTFGSRLVYSTRSIEETRYNDLYIVGCSATANILDVVTTGTIDSCSTICSVTNTSTTEQRYTYDNGVCILDLYNVNFNQESWSIQLTRLYETEHHMINNSSSDITAIIFDDESISVDDYKRFINHRNTTGMMASLSWYISDHTSCKEAMKRFDTYACRSQKSECYDVLAEHARYLNETVGYNCQCSLDYVGNPYIPDGCQLEMAKLWATDAIAHGYVGNPYLRDGCKDIDECKSSLPACTGICINIEGGFKCICPPGTIGDPLHGACIPSGKKNLLLGVLVGVSIGTSLLVLCISLIVLSKKWKLRNQKKIRQRNFHQNHGLLLQQLISTSAHVEEKTNIFSLEEIEKATNNFDETRILGRGGHGIVYKGILSDQRVVAIKKSKTVKMSEIDQFINEVAVLSQINHRNVVKLLGCCLETDVPLLIYEFISNGTLSDHLHVSQGESKLSWDDRLRIATESTGALAYLHSAASISIFHRDVKSSNILLDDTFRAKVSDFGASRFIPIDQTHIVTAIHGTFGYLDPEYYHTSQLTEKSDVYSFGVILLELLTGKKPINSTNDGSQQNLAMNFLQAMRENMLFDLIDDRILHEGTKQELLEISSLIKICLSLKGAERPTMKEGLLAAGDRAGADVKVLLFIPQRVDLKARKEEGTKGGLGFVLLSREGSERRDGGSCSSPARDQNASGRGGRAQIGGSESSSAAATVPRRESAEAEFFAGRSARERGGVGLRQRGVERRWRCVERMKIAREQGAEVAGKVSQPIS</sequence>
<feature type="signal peptide" evidence="20">
    <location>
        <begin position="1"/>
        <end position="19"/>
    </location>
</feature>
<evidence type="ECO:0000256" key="6">
    <source>
        <dbReference type="ARBA" id="ARBA00022692"/>
    </source>
</evidence>
<keyword evidence="2" id="KW-0723">Serine/threonine-protein kinase</keyword>
<dbReference type="SMART" id="SM00179">
    <property type="entry name" value="EGF_CA"/>
    <property type="match status" value="1"/>
</dbReference>
<evidence type="ECO:0000256" key="10">
    <source>
        <dbReference type="ARBA" id="ARBA00022777"/>
    </source>
</evidence>
<evidence type="ECO:0000256" key="11">
    <source>
        <dbReference type="ARBA" id="ARBA00022840"/>
    </source>
</evidence>
<dbReference type="Proteomes" id="UP000734854">
    <property type="component" value="Unassembled WGS sequence"/>
</dbReference>
<dbReference type="AlphaFoldDB" id="A0A8J5HW35"/>
<dbReference type="PROSITE" id="PS01187">
    <property type="entry name" value="EGF_CA"/>
    <property type="match status" value="1"/>
</dbReference>
<evidence type="ECO:0000256" key="4">
    <source>
        <dbReference type="ARBA" id="ARBA00022553"/>
    </source>
</evidence>
<dbReference type="FunFam" id="1.10.510.10:FF:000084">
    <property type="entry name" value="Wall-associated receptor kinase 2"/>
    <property type="match status" value="1"/>
</dbReference>
<evidence type="ECO:0000259" key="21">
    <source>
        <dbReference type="PROSITE" id="PS50011"/>
    </source>
</evidence>
<evidence type="ECO:0000256" key="16">
    <source>
        <dbReference type="ARBA" id="ARBA00058961"/>
    </source>
</evidence>
<dbReference type="Gene3D" id="3.30.200.20">
    <property type="entry name" value="Phosphorylase Kinase, domain 1"/>
    <property type="match status" value="1"/>
</dbReference>
<dbReference type="SMART" id="SM00220">
    <property type="entry name" value="S_TKc"/>
    <property type="match status" value="1"/>
</dbReference>
<dbReference type="InterPro" id="IPR018097">
    <property type="entry name" value="EGF_Ca-bd_CS"/>
</dbReference>
<evidence type="ECO:0000313" key="23">
    <source>
        <dbReference type="Proteomes" id="UP000734854"/>
    </source>
</evidence>
<evidence type="ECO:0000256" key="19">
    <source>
        <dbReference type="SAM" id="Phobius"/>
    </source>
</evidence>
<dbReference type="FunFam" id="3.30.200.20:FF:000043">
    <property type="entry name" value="Wall-associated receptor kinase 2"/>
    <property type="match status" value="1"/>
</dbReference>
<dbReference type="Pfam" id="PF07645">
    <property type="entry name" value="EGF_CA"/>
    <property type="match status" value="1"/>
</dbReference>
<feature type="chain" id="PRO_5035259687" description="Protein kinase domain-containing protein" evidence="20">
    <location>
        <begin position="20"/>
        <end position="881"/>
    </location>
</feature>
<dbReference type="SUPFAM" id="SSF56112">
    <property type="entry name" value="Protein kinase-like (PK-like)"/>
    <property type="match status" value="1"/>
</dbReference>
<keyword evidence="13 19" id="KW-0472">Membrane</keyword>
<evidence type="ECO:0000256" key="17">
    <source>
        <dbReference type="PROSITE-ProRule" id="PRU10141"/>
    </source>
</evidence>
<evidence type="ECO:0000256" key="5">
    <source>
        <dbReference type="ARBA" id="ARBA00022679"/>
    </source>
</evidence>
<feature type="binding site" evidence="17">
    <location>
        <position position="502"/>
    </location>
    <ligand>
        <name>ATP</name>
        <dbReference type="ChEBI" id="CHEBI:30616"/>
    </ligand>
</feature>
<keyword evidence="7 20" id="KW-0732">Signal</keyword>
<dbReference type="InterPro" id="IPR000742">
    <property type="entry name" value="EGF"/>
</dbReference>
<dbReference type="GO" id="GO:0005509">
    <property type="term" value="F:calcium ion binding"/>
    <property type="evidence" value="ECO:0007669"/>
    <property type="project" value="InterPro"/>
</dbReference>
<keyword evidence="11 17" id="KW-0067">ATP-binding</keyword>
<keyword evidence="14" id="KW-1015">Disulfide bond</keyword>
<feature type="transmembrane region" description="Helical" evidence="19">
    <location>
        <begin position="395"/>
        <end position="419"/>
    </location>
</feature>
<dbReference type="SMART" id="SM00181">
    <property type="entry name" value="EGF"/>
    <property type="match status" value="2"/>
</dbReference>
<evidence type="ECO:0000256" key="1">
    <source>
        <dbReference type="ARBA" id="ARBA00004479"/>
    </source>
</evidence>
<organism evidence="22 23">
    <name type="scientific">Zingiber officinale</name>
    <name type="common">Ginger</name>
    <name type="synonym">Amomum zingiber</name>
    <dbReference type="NCBI Taxonomy" id="94328"/>
    <lineage>
        <taxon>Eukaryota</taxon>
        <taxon>Viridiplantae</taxon>
        <taxon>Streptophyta</taxon>
        <taxon>Embryophyta</taxon>
        <taxon>Tracheophyta</taxon>
        <taxon>Spermatophyta</taxon>
        <taxon>Magnoliopsida</taxon>
        <taxon>Liliopsida</taxon>
        <taxon>Zingiberales</taxon>
        <taxon>Zingiberaceae</taxon>
        <taxon>Zingiber</taxon>
    </lineage>
</organism>
<dbReference type="InterPro" id="IPR025287">
    <property type="entry name" value="WAK_GUB"/>
</dbReference>
<evidence type="ECO:0000256" key="18">
    <source>
        <dbReference type="SAM" id="MobiDB-lite"/>
    </source>
</evidence>
<dbReference type="InterPro" id="IPR011009">
    <property type="entry name" value="Kinase-like_dom_sf"/>
</dbReference>
<evidence type="ECO:0000256" key="3">
    <source>
        <dbReference type="ARBA" id="ARBA00022536"/>
    </source>
</evidence>
<dbReference type="PROSITE" id="PS00108">
    <property type="entry name" value="PROTEIN_KINASE_ST"/>
    <property type="match status" value="1"/>
</dbReference>
<evidence type="ECO:0000313" key="22">
    <source>
        <dbReference type="EMBL" id="KAG6536827.1"/>
    </source>
</evidence>
<dbReference type="InterPro" id="IPR000152">
    <property type="entry name" value="EGF-type_Asp/Asn_hydroxyl_site"/>
</dbReference>
<dbReference type="GO" id="GO:0030247">
    <property type="term" value="F:polysaccharide binding"/>
    <property type="evidence" value="ECO:0007669"/>
    <property type="project" value="InterPro"/>
</dbReference>
<keyword evidence="3" id="KW-0245">EGF-like domain</keyword>
<dbReference type="FunFam" id="2.10.25.10:FF:000038">
    <property type="entry name" value="Fibrillin 2"/>
    <property type="match status" value="1"/>
</dbReference>
<feature type="domain" description="Protein kinase" evidence="21">
    <location>
        <begin position="473"/>
        <end position="757"/>
    </location>
</feature>
<dbReference type="InterPro" id="IPR049883">
    <property type="entry name" value="NOTCH1_EGF-like"/>
</dbReference>
<dbReference type="PANTHER" id="PTHR27005:SF283">
    <property type="entry name" value="OS02G0633066 PROTEIN"/>
    <property type="match status" value="1"/>
</dbReference>
<name>A0A8J5HW35_ZINOF</name>
<keyword evidence="15" id="KW-0325">Glycoprotein</keyword>
<dbReference type="InterPro" id="IPR008271">
    <property type="entry name" value="Ser/Thr_kinase_AS"/>
</dbReference>
<evidence type="ECO:0000256" key="8">
    <source>
        <dbReference type="ARBA" id="ARBA00022737"/>
    </source>
</evidence>
<evidence type="ECO:0000256" key="20">
    <source>
        <dbReference type="SAM" id="SignalP"/>
    </source>
</evidence>
<protein>
    <recommendedName>
        <fullName evidence="21">Protein kinase domain-containing protein</fullName>
    </recommendedName>
</protein>
<dbReference type="SUPFAM" id="SSF57196">
    <property type="entry name" value="EGF/Laminin"/>
    <property type="match status" value="1"/>
</dbReference>
<accession>A0A8J5HW35</accession>
<dbReference type="InterPro" id="IPR017441">
    <property type="entry name" value="Protein_kinase_ATP_BS"/>
</dbReference>
<evidence type="ECO:0000256" key="9">
    <source>
        <dbReference type="ARBA" id="ARBA00022741"/>
    </source>
</evidence>
<dbReference type="PANTHER" id="PTHR27005">
    <property type="entry name" value="WALL-ASSOCIATED RECEPTOR KINASE-LIKE 21"/>
    <property type="match status" value="1"/>
</dbReference>
<keyword evidence="9 17" id="KW-0547">Nucleotide-binding</keyword>
<keyword evidence="8" id="KW-0677">Repeat</keyword>
<comment type="subcellular location">
    <subcellularLocation>
        <location evidence="1">Membrane</location>
        <topology evidence="1">Single-pass type I membrane protein</topology>
    </subcellularLocation>
</comment>
<dbReference type="EMBL" id="JACMSC010000001">
    <property type="protein sequence ID" value="KAG6536827.1"/>
    <property type="molecule type" value="Genomic_DNA"/>
</dbReference>
<dbReference type="Gene3D" id="2.10.25.10">
    <property type="entry name" value="Laminin"/>
    <property type="match status" value="1"/>
</dbReference>
<keyword evidence="6 19" id="KW-0812">Transmembrane</keyword>
<feature type="compositionally biased region" description="Polar residues" evidence="18">
    <location>
        <begin position="792"/>
        <end position="803"/>
    </location>
</feature>
<dbReference type="Pfam" id="PF00069">
    <property type="entry name" value="Pkinase"/>
    <property type="match status" value="1"/>
</dbReference>
<dbReference type="GO" id="GO:0004674">
    <property type="term" value="F:protein serine/threonine kinase activity"/>
    <property type="evidence" value="ECO:0007669"/>
    <property type="project" value="UniProtKB-KW"/>
</dbReference>
<comment type="function">
    <text evidence="16">Serine/threonine-protein kinase that may function as a signaling receptor of extracellular matrix component. Binding to pectin may have significance in the control of cell expansion, morphogenesis and development.</text>
</comment>
<dbReference type="GO" id="GO:0005886">
    <property type="term" value="C:plasma membrane"/>
    <property type="evidence" value="ECO:0007669"/>
    <property type="project" value="TreeGrafter"/>
</dbReference>
<keyword evidence="12 19" id="KW-1133">Transmembrane helix</keyword>
<evidence type="ECO:0000256" key="2">
    <source>
        <dbReference type="ARBA" id="ARBA00022527"/>
    </source>
</evidence>
<dbReference type="Pfam" id="PF13947">
    <property type="entry name" value="GUB_WAK_bind"/>
    <property type="match status" value="1"/>
</dbReference>
<dbReference type="CDD" id="cd14066">
    <property type="entry name" value="STKc_IRAK"/>
    <property type="match status" value="1"/>
</dbReference>
<evidence type="ECO:0000256" key="7">
    <source>
        <dbReference type="ARBA" id="ARBA00022729"/>
    </source>
</evidence>
<dbReference type="PROSITE" id="PS00010">
    <property type="entry name" value="ASX_HYDROXYL"/>
    <property type="match status" value="1"/>
</dbReference>
<comment type="caution">
    <text evidence="22">The sequence shown here is derived from an EMBL/GenBank/DDBJ whole genome shotgun (WGS) entry which is preliminary data.</text>
</comment>
<proteinExistence type="predicted"/>
<dbReference type="PROSITE" id="PS50011">
    <property type="entry name" value="PROTEIN_KINASE_DOM"/>
    <property type="match status" value="1"/>
</dbReference>
<keyword evidence="4" id="KW-0597">Phosphoprotein</keyword>
<evidence type="ECO:0000256" key="14">
    <source>
        <dbReference type="ARBA" id="ARBA00023157"/>
    </source>
</evidence>
<dbReference type="InterPro" id="IPR045274">
    <property type="entry name" value="WAK-like"/>
</dbReference>
<reference evidence="22 23" key="1">
    <citation type="submission" date="2020-08" db="EMBL/GenBank/DDBJ databases">
        <title>Plant Genome Project.</title>
        <authorList>
            <person name="Zhang R.-G."/>
        </authorList>
    </citation>
    <scope>NUCLEOTIDE SEQUENCE [LARGE SCALE GENOMIC DNA]</scope>
    <source>
        <tissue evidence="22">Rhizome</tissue>
    </source>
</reference>
<evidence type="ECO:0000256" key="13">
    <source>
        <dbReference type="ARBA" id="ARBA00023136"/>
    </source>
</evidence>
<dbReference type="InterPro" id="IPR001881">
    <property type="entry name" value="EGF-like_Ca-bd_dom"/>
</dbReference>
<keyword evidence="23" id="KW-1185">Reference proteome</keyword>
<feature type="region of interest" description="Disordered" evidence="18">
    <location>
        <begin position="785"/>
        <end position="835"/>
    </location>
</feature>
<evidence type="ECO:0000256" key="12">
    <source>
        <dbReference type="ARBA" id="ARBA00022989"/>
    </source>
</evidence>